<keyword evidence="2" id="KW-0808">Transferase</keyword>
<dbReference type="PANTHER" id="PTHR43610:SF1">
    <property type="entry name" value="N-ACETYLTRANSFERASE DOMAIN-CONTAINING PROTEIN"/>
    <property type="match status" value="1"/>
</dbReference>
<dbReference type="InterPro" id="IPR016181">
    <property type="entry name" value="Acyl_CoA_acyltransferase"/>
</dbReference>
<proteinExistence type="predicted"/>
<keyword evidence="3" id="KW-1185">Reference proteome</keyword>
<dbReference type="SUPFAM" id="SSF55729">
    <property type="entry name" value="Acyl-CoA N-acyltransferases (Nat)"/>
    <property type="match status" value="1"/>
</dbReference>
<dbReference type="Proteomes" id="UP000317940">
    <property type="component" value="Unassembled WGS sequence"/>
</dbReference>
<dbReference type="InterPro" id="IPR000182">
    <property type="entry name" value="GNAT_dom"/>
</dbReference>
<comment type="caution">
    <text evidence="2">The sequence shown here is derived from an EMBL/GenBank/DDBJ whole genome shotgun (WGS) entry which is preliminary data.</text>
</comment>
<dbReference type="PROSITE" id="PS51186">
    <property type="entry name" value="GNAT"/>
    <property type="match status" value="1"/>
</dbReference>
<dbReference type="AlphaFoldDB" id="A0A561T7D5"/>
<gene>
    <name evidence="2" type="ORF">FHX73_14495</name>
</gene>
<dbReference type="Gene3D" id="3.40.630.30">
    <property type="match status" value="1"/>
</dbReference>
<dbReference type="GO" id="GO:0016747">
    <property type="term" value="F:acyltransferase activity, transferring groups other than amino-acyl groups"/>
    <property type="evidence" value="ECO:0007669"/>
    <property type="project" value="InterPro"/>
</dbReference>
<dbReference type="Pfam" id="PF13302">
    <property type="entry name" value="Acetyltransf_3"/>
    <property type="match status" value="1"/>
</dbReference>
<name>A0A561T7D5_9ACTN</name>
<dbReference type="PANTHER" id="PTHR43610">
    <property type="entry name" value="BLL6696 PROTEIN"/>
    <property type="match status" value="1"/>
</dbReference>
<evidence type="ECO:0000313" key="2">
    <source>
        <dbReference type="EMBL" id="TWF83012.1"/>
    </source>
</evidence>
<feature type="domain" description="N-acetyltransferase" evidence="1">
    <location>
        <begin position="15"/>
        <end position="188"/>
    </location>
</feature>
<dbReference type="RefSeq" id="WP_145910256.1">
    <property type="nucleotide sequence ID" value="NZ_BAAAMZ010000009.1"/>
</dbReference>
<protein>
    <submittedName>
        <fullName evidence="2">RimJ/RimL family protein N-acetyltransferase</fullName>
    </submittedName>
</protein>
<reference evidence="2 3" key="1">
    <citation type="submission" date="2019-06" db="EMBL/GenBank/DDBJ databases">
        <title>Sequencing the genomes of 1000 actinobacteria strains.</title>
        <authorList>
            <person name="Klenk H.-P."/>
        </authorList>
    </citation>
    <scope>NUCLEOTIDE SEQUENCE [LARGE SCALE GENOMIC DNA]</scope>
    <source>
        <strain evidence="2 3">DSM 44826</strain>
    </source>
</reference>
<accession>A0A561T7D5</accession>
<evidence type="ECO:0000259" key="1">
    <source>
        <dbReference type="PROSITE" id="PS51186"/>
    </source>
</evidence>
<evidence type="ECO:0000313" key="3">
    <source>
        <dbReference type="Proteomes" id="UP000317940"/>
    </source>
</evidence>
<organism evidence="2 3">
    <name type="scientific">Kitasatospora viridis</name>
    <dbReference type="NCBI Taxonomy" id="281105"/>
    <lineage>
        <taxon>Bacteria</taxon>
        <taxon>Bacillati</taxon>
        <taxon>Actinomycetota</taxon>
        <taxon>Actinomycetes</taxon>
        <taxon>Kitasatosporales</taxon>
        <taxon>Streptomycetaceae</taxon>
        <taxon>Kitasatospora</taxon>
    </lineage>
</organism>
<dbReference type="EMBL" id="VIWT01000004">
    <property type="protein sequence ID" value="TWF83012.1"/>
    <property type="molecule type" value="Genomic_DNA"/>
</dbReference>
<sequence length="210" mass="23440">MDFRLVGPVLEGELVRLEPLEHRHAADLAEAVAGPRESYGFTWVPTPEQVPGYVDAQLARHRDGRLAPYAQVDLATGRAVGATAFWDPRLSDTGELFAIEVGFSWLVPAAQGTGLNTEAKFLLFRHAFEQWRVSRLDLKTDARNARSRAAIQAVGATFEGVLRNWSRSWAPGEDGRLRDSAIYSITAEEWPLARTHLTERLDRIHARRAA</sequence>
<dbReference type="OrthoDB" id="9795199at2"/>